<evidence type="ECO:0000313" key="3">
    <source>
        <dbReference type="Proteomes" id="UP001213000"/>
    </source>
</evidence>
<evidence type="ECO:0000256" key="1">
    <source>
        <dbReference type="SAM" id="MobiDB-lite"/>
    </source>
</evidence>
<accession>A0AAD5W010</accession>
<name>A0AAD5W010_9AGAR</name>
<reference evidence="2" key="1">
    <citation type="submission" date="2022-07" db="EMBL/GenBank/DDBJ databases">
        <title>Genome Sequence of Leucocoprinus birnbaumii.</title>
        <authorList>
            <person name="Buettner E."/>
        </authorList>
    </citation>
    <scope>NUCLEOTIDE SEQUENCE</scope>
    <source>
        <strain evidence="2">VT141</strain>
    </source>
</reference>
<dbReference type="AlphaFoldDB" id="A0AAD5W010"/>
<dbReference type="EMBL" id="JANIEX010000050">
    <property type="protein sequence ID" value="KAJ3575024.1"/>
    <property type="molecule type" value="Genomic_DNA"/>
</dbReference>
<sequence length="286" mass="31803">MSSPETQASATTTFKTNVPAVNQVRRILLTAGLPYELVDLVLNYAEYFARHTTKRVTHLRVQASSDPLNNAKWMYMVSDPIIQVQREDGSVVPPNIQDVKFRLRSSDQGWGGFSEGKNTYRNSYTWFEASILRESTPGSSPTWLSSLLDSPVNYTFDLGAPGSSPSAVSSSSSDSTSLPVTEYAEYSELLSPYKLRTKRWLVQMNAQASRHIRTHTVTWSRSTSFNTSGDGGLNEEEYDEKTGSGRGLGFVEALRAGDRIALVARALYPGWENNVYEAEIEVAYQT</sequence>
<feature type="region of interest" description="Disordered" evidence="1">
    <location>
        <begin position="223"/>
        <end position="244"/>
    </location>
</feature>
<dbReference type="Proteomes" id="UP001213000">
    <property type="component" value="Unassembled WGS sequence"/>
</dbReference>
<gene>
    <name evidence="2" type="ORF">NP233_g1367</name>
</gene>
<comment type="caution">
    <text evidence="2">The sequence shown here is derived from an EMBL/GenBank/DDBJ whole genome shotgun (WGS) entry which is preliminary data.</text>
</comment>
<evidence type="ECO:0000313" key="2">
    <source>
        <dbReference type="EMBL" id="KAJ3575024.1"/>
    </source>
</evidence>
<protein>
    <submittedName>
        <fullName evidence="2">Uncharacterized protein</fullName>
    </submittedName>
</protein>
<proteinExistence type="predicted"/>
<organism evidence="2 3">
    <name type="scientific">Leucocoprinus birnbaumii</name>
    <dbReference type="NCBI Taxonomy" id="56174"/>
    <lineage>
        <taxon>Eukaryota</taxon>
        <taxon>Fungi</taxon>
        <taxon>Dikarya</taxon>
        <taxon>Basidiomycota</taxon>
        <taxon>Agaricomycotina</taxon>
        <taxon>Agaricomycetes</taxon>
        <taxon>Agaricomycetidae</taxon>
        <taxon>Agaricales</taxon>
        <taxon>Agaricineae</taxon>
        <taxon>Agaricaceae</taxon>
        <taxon>Leucocoprinus</taxon>
    </lineage>
</organism>
<keyword evidence="3" id="KW-1185">Reference proteome</keyword>